<feature type="transmembrane region" description="Helical" evidence="6">
    <location>
        <begin position="84"/>
        <end position="109"/>
    </location>
</feature>
<evidence type="ECO:0000313" key="7">
    <source>
        <dbReference type="EMBL" id="MBB6677030.1"/>
    </source>
</evidence>
<dbReference type="EMBL" id="JACJVN010000026">
    <property type="protein sequence ID" value="MBB6677030.1"/>
    <property type="molecule type" value="Genomic_DNA"/>
</dbReference>
<name>A0A841TCR3_9BACL</name>
<dbReference type="GO" id="GO:0022857">
    <property type="term" value="F:transmembrane transporter activity"/>
    <property type="evidence" value="ECO:0007669"/>
    <property type="project" value="InterPro"/>
</dbReference>
<feature type="transmembrane region" description="Helical" evidence="6">
    <location>
        <begin position="319"/>
        <end position="338"/>
    </location>
</feature>
<evidence type="ECO:0000256" key="1">
    <source>
        <dbReference type="ARBA" id="ARBA00004651"/>
    </source>
</evidence>
<evidence type="ECO:0000256" key="2">
    <source>
        <dbReference type="ARBA" id="ARBA00022475"/>
    </source>
</evidence>
<feature type="transmembrane region" description="Helical" evidence="6">
    <location>
        <begin position="221"/>
        <end position="242"/>
    </location>
</feature>
<feature type="transmembrane region" description="Helical" evidence="6">
    <location>
        <begin position="395"/>
        <end position="410"/>
    </location>
</feature>
<protein>
    <submittedName>
        <fullName evidence="7">Amino acid permease</fullName>
    </submittedName>
</protein>
<dbReference type="InterPro" id="IPR050367">
    <property type="entry name" value="APC_superfamily"/>
</dbReference>
<keyword evidence="5 6" id="KW-0472">Membrane</keyword>
<keyword evidence="4 6" id="KW-1133">Transmembrane helix</keyword>
<keyword evidence="2" id="KW-1003">Cell membrane</keyword>
<comment type="caution">
    <text evidence="7">The sequence shown here is derived from an EMBL/GenBank/DDBJ whole genome shotgun (WGS) entry which is preliminary data.</text>
</comment>
<feature type="transmembrane region" description="Helical" evidence="6">
    <location>
        <begin position="42"/>
        <end position="64"/>
    </location>
</feature>
<comment type="subcellular location">
    <subcellularLocation>
        <location evidence="1">Cell membrane</location>
        <topology evidence="1">Multi-pass membrane protein</topology>
    </subcellularLocation>
</comment>
<dbReference type="GO" id="GO:0005886">
    <property type="term" value="C:plasma membrane"/>
    <property type="evidence" value="ECO:0007669"/>
    <property type="project" value="UniProtKB-SubCell"/>
</dbReference>
<feature type="transmembrane region" description="Helical" evidence="6">
    <location>
        <begin position="344"/>
        <end position="367"/>
    </location>
</feature>
<gene>
    <name evidence="7" type="ORF">H4Q31_06765</name>
</gene>
<reference evidence="7 8" key="1">
    <citation type="submission" date="2020-08" db="EMBL/GenBank/DDBJ databases">
        <title>Cohnella phylogeny.</title>
        <authorList>
            <person name="Dunlap C."/>
        </authorList>
    </citation>
    <scope>NUCLEOTIDE SEQUENCE [LARGE SCALE GENOMIC DNA]</scope>
    <source>
        <strain evidence="7 8">DSM 103658</strain>
    </source>
</reference>
<evidence type="ECO:0000313" key="8">
    <source>
        <dbReference type="Proteomes" id="UP000574133"/>
    </source>
</evidence>
<dbReference type="InterPro" id="IPR002293">
    <property type="entry name" value="AA/rel_permease1"/>
</dbReference>
<dbReference type="PANTHER" id="PTHR42770">
    <property type="entry name" value="AMINO ACID TRANSPORTER-RELATED"/>
    <property type="match status" value="1"/>
</dbReference>
<dbReference type="Gene3D" id="1.20.1740.10">
    <property type="entry name" value="Amino acid/polyamine transporter I"/>
    <property type="match status" value="1"/>
</dbReference>
<keyword evidence="8" id="KW-1185">Reference proteome</keyword>
<dbReference type="AlphaFoldDB" id="A0A841TCR3"/>
<evidence type="ECO:0000256" key="4">
    <source>
        <dbReference type="ARBA" id="ARBA00022989"/>
    </source>
</evidence>
<evidence type="ECO:0000256" key="6">
    <source>
        <dbReference type="SAM" id="Phobius"/>
    </source>
</evidence>
<evidence type="ECO:0000256" key="5">
    <source>
        <dbReference type="ARBA" id="ARBA00023136"/>
    </source>
</evidence>
<accession>A0A841TCR3</accession>
<feature type="transmembrane region" description="Helical" evidence="6">
    <location>
        <begin position="147"/>
        <end position="170"/>
    </location>
</feature>
<keyword evidence="3 6" id="KW-0812">Transmembrane</keyword>
<feature type="transmembrane region" description="Helical" evidence="6">
    <location>
        <begin position="262"/>
        <end position="286"/>
    </location>
</feature>
<dbReference type="PANTHER" id="PTHR42770:SF13">
    <property type="entry name" value="L-METHIONINE_BRANCHED-CHAIN AMINO ACID EXPORTER YJEH"/>
    <property type="match status" value="1"/>
</dbReference>
<dbReference type="Pfam" id="PF13520">
    <property type="entry name" value="AA_permease_2"/>
    <property type="match status" value="1"/>
</dbReference>
<sequence>MSSINRTIGLPEATALTMGSVLGSGILILPSYTAELAGPASIVSWILLCLLSIPIAFSFAKLGLKFNHFGGITNFVQHAFGYTWSTLTGWLSFAWGATGNSVAALAGAAYVTEAFHWSREAAYALALAFLIFAFVSNYFGLKISGTVSLILSGVVLILLLVTIAFTFPAVDGESFKPFAPHGVSGIGQACVVIFWAMFGWENITHLVPELKNPKRDVMRSMWISVGVIGIVYILLSLVTVGTHTFGSGEAAAPLTLLMNRGLGIGAGAATAIIACIVCTGTLNAYLASSSRLGYSMGQENKLPSWFAAMNKRQFPYRSGLFLFLVNAGALVVSYAANISVNQLMLIPTTLGIVVYVIASLSCLRLLWTDKKGRIFAFIASVSCLAIVPFSHGYAVVPIIVATGCLCYLGIRARQSRKVSSANLSLKDNFKA</sequence>
<proteinExistence type="predicted"/>
<dbReference type="Proteomes" id="UP000574133">
    <property type="component" value="Unassembled WGS sequence"/>
</dbReference>
<feature type="transmembrane region" description="Helical" evidence="6">
    <location>
        <begin position="12"/>
        <end position="30"/>
    </location>
</feature>
<dbReference type="PIRSF" id="PIRSF006060">
    <property type="entry name" value="AA_transporter"/>
    <property type="match status" value="1"/>
</dbReference>
<evidence type="ECO:0000256" key="3">
    <source>
        <dbReference type="ARBA" id="ARBA00022692"/>
    </source>
</evidence>
<dbReference type="RefSeq" id="WP_185178319.1">
    <property type="nucleotide sequence ID" value="NZ_CBCSEP010000021.1"/>
</dbReference>
<organism evidence="7 8">
    <name type="scientific">Cohnella lubricantis</name>
    <dbReference type="NCBI Taxonomy" id="2163172"/>
    <lineage>
        <taxon>Bacteria</taxon>
        <taxon>Bacillati</taxon>
        <taxon>Bacillota</taxon>
        <taxon>Bacilli</taxon>
        <taxon>Bacillales</taxon>
        <taxon>Paenibacillaceae</taxon>
        <taxon>Cohnella</taxon>
    </lineage>
</organism>
<feature type="transmembrane region" description="Helical" evidence="6">
    <location>
        <begin position="374"/>
        <end position="389"/>
    </location>
</feature>
<feature type="transmembrane region" description="Helical" evidence="6">
    <location>
        <begin position="182"/>
        <end position="200"/>
    </location>
</feature>
<feature type="transmembrane region" description="Helical" evidence="6">
    <location>
        <begin position="121"/>
        <end position="140"/>
    </location>
</feature>